<dbReference type="SUPFAM" id="SSF52047">
    <property type="entry name" value="RNI-like"/>
    <property type="match status" value="1"/>
</dbReference>
<evidence type="ECO:0000313" key="3">
    <source>
        <dbReference type="EMBL" id="SSX09303.1"/>
    </source>
</evidence>
<dbReference type="InterPro" id="IPR036047">
    <property type="entry name" value="F-box-like_dom_sf"/>
</dbReference>
<dbReference type="EMBL" id="UFQS01001164">
    <property type="protein sequence ID" value="SSX09304.1"/>
    <property type="molecule type" value="Genomic_DNA"/>
</dbReference>
<reference evidence="3" key="1">
    <citation type="submission" date="2018-04" db="EMBL/GenBank/DDBJ databases">
        <authorList>
            <person name="Go L.Y."/>
            <person name="Mitchell J.A."/>
        </authorList>
    </citation>
    <scope>NUCLEOTIDE SEQUENCE</scope>
    <source>
        <tissue evidence="3">Whole organism</tissue>
    </source>
</reference>
<dbReference type="Gene3D" id="3.80.10.10">
    <property type="entry name" value="Ribonuclease Inhibitor"/>
    <property type="match status" value="1"/>
</dbReference>
<accession>A0A336KVT3</accession>
<dbReference type="EMBL" id="UFQT01001164">
    <property type="protein sequence ID" value="SSX29206.1"/>
    <property type="molecule type" value="Genomic_DNA"/>
</dbReference>
<dbReference type="GO" id="GO:0031146">
    <property type="term" value="P:SCF-dependent proteasomal ubiquitin-dependent protein catabolic process"/>
    <property type="evidence" value="ECO:0007669"/>
    <property type="project" value="TreeGrafter"/>
</dbReference>
<gene>
    <name evidence="3" type="primary">CSON001001</name>
</gene>
<dbReference type="SMART" id="SM00256">
    <property type="entry name" value="FBOX"/>
    <property type="match status" value="1"/>
</dbReference>
<organism evidence="3">
    <name type="scientific">Culicoides sonorensis</name>
    <name type="common">Biting midge</name>
    <dbReference type="NCBI Taxonomy" id="179676"/>
    <lineage>
        <taxon>Eukaryota</taxon>
        <taxon>Metazoa</taxon>
        <taxon>Ecdysozoa</taxon>
        <taxon>Arthropoda</taxon>
        <taxon>Hexapoda</taxon>
        <taxon>Insecta</taxon>
        <taxon>Pterygota</taxon>
        <taxon>Neoptera</taxon>
        <taxon>Endopterygota</taxon>
        <taxon>Diptera</taxon>
        <taxon>Nematocera</taxon>
        <taxon>Chironomoidea</taxon>
        <taxon>Ceratopogonidae</taxon>
        <taxon>Ceratopogoninae</taxon>
        <taxon>Culicoides</taxon>
        <taxon>Monoculicoides</taxon>
    </lineage>
</organism>
<dbReference type="EMBL" id="UFQT01001164">
    <property type="protein sequence ID" value="SSX29205.1"/>
    <property type="molecule type" value="Genomic_DNA"/>
</dbReference>
<dbReference type="AlphaFoldDB" id="A0A336KVT3"/>
<dbReference type="PANTHER" id="PTHR13318:SF95">
    <property type="entry name" value="F-BOX PROTEIN YLR352W"/>
    <property type="match status" value="1"/>
</dbReference>
<dbReference type="Gene3D" id="1.20.1280.50">
    <property type="match status" value="1"/>
</dbReference>
<name>A0A336KVT3_CULSO</name>
<dbReference type="PANTHER" id="PTHR13318">
    <property type="entry name" value="PARTNER OF PAIRED, ISOFORM B-RELATED"/>
    <property type="match status" value="1"/>
</dbReference>
<evidence type="ECO:0000256" key="1">
    <source>
        <dbReference type="ARBA" id="ARBA00022786"/>
    </source>
</evidence>
<dbReference type="InterPro" id="IPR032675">
    <property type="entry name" value="LRR_dom_sf"/>
</dbReference>
<dbReference type="PROSITE" id="PS50181">
    <property type="entry name" value="FBOX"/>
    <property type="match status" value="1"/>
</dbReference>
<evidence type="ECO:0000259" key="2">
    <source>
        <dbReference type="PROSITE" id="PS50181"/>
    </source>
</evidence>
<dbReference type="VEuPathDB" id="VectorBase:CSON001001"/>
<dbReference type="GO" id="GO:0019005">
    <property type="term" value="C:SCF ubiquitin ligase complex"/>
    <property type="evidence" value="ECO:0007669"/>
    <property type="project" value="TreeGrafter"/>
</dbReference>
<dbReference type="SMART" id="SM00367">
    <property type="entry name" value="LRR_CC"/>
    <property type="match status" value="4"/>
</dbReference>
<dbReference type="InterPro" id="IPR001810">
    <property type="entry name" value="F-box_dom"/>
</dbReference>
<keyword evidence="1" id="KW-0833">Ubl conjugation pathway</keyword>
<dbReference type="EMBL" id="UFQS01001164">
    <property type="protein sequence ID" value="SSX09303.1"/>
    <property type="molecule type" value="Genomic_DNA"/>
</dbReference>
<dbReference type="SUPFAM" id="SSF81383">
    <property type="entry name" value="F-box domain"/>
    <property type="match status" value="1"/>
</dbReference>
<sequence length="539" mass="62716">MEDLPLEIITEIFQYLHRTERRDCALVCKQWHLAARHPKFFGTLRLHQELHPLKIRLPEFYHKMLPFKKIIFEYVYSDDVSDGYLDFWDSIDHSGIKHVVFEGCICLTSQLFEDFMSHFRDVQILEIERKQSLGESPLNIRFDYLRQLRLENVFMNMKQIMTLVQACTHLTFLSVSDNIKDRFGEYPYPSMLKYVKIMLDHVDTVELHVHNYYDYDIELMQNVENLMPGLKIGFFRIPRNNLPNEKVWSEILKFMKAVKRIDLLDICVLEEVKQLENVLQLLDEIPKLELEVDLSVNLTNLSKLTKGKGMKKFAIKTIGACYFTDNFEFPELETVFWIGPLFPITLDSLLAFSPKLTELDVSGISDMNDERIQVIFKNCLKLKALNISDCPGITEDGLTGWKMISQPDSEDQKSTYTGHLLKNLTELETFKANRCGEAITDRVLAICFHFKYLTEVQLYSATKITNNGLSFLLENCPNLEKLGIIGCEGLSPDCISLINCHLKYLKALLLPKNDGFLFTEHYFNSLKHVRELNYTGPRV</sequence>
<protein>
    <submittedName>
        <fullName evidence="3">CSON001001 protein</fullName>
    </submittedName>
</protein>
<feature type="domain" description="F-box" evidence="2">
    <location>
        <begin position="1"/>
        <end position="44"/>
    </location>
</feature>
<dbReference type="Pfam" id="PF12937">
    <property type="entry name" value="F-box-like"/>
    <property type="match status" value="1"/>
</dbReference>
<evidence type="ECO:0000313" key="4">
    <source>
        <dbReference type="EMBL" id="SSX29205.1"/>
    </source>
</evidence>
<reference evidence="4" key="2">
    <citation type="submission" date="2018-07" db="EMBL/GenBank/DDBJ databases">
        <authorList>
            <person name="Quirk P.G."/>
            <person name="Krulwich T.A."/>
        </authorList>
    </citation>
    <scope>NUCLEOTIDE SEQUENCE</scope>
</reference>
<dbReference type="InterPro" id="IPR006553">
    <property type="entry name" value="Leu-rich_rpt_Cys-con_subtyp"/>
</dbReference>
<proteinExistence type="predicted"/>